<evidence type="ECO:0000313" key="1">
    <source>
        <dbReference type="EMBL" id="SNU34269.1"/>
    </source>
</evidence>
<gene>
    <name evidence="1" type="primary">ninE</name>
    <name evidence="1" type="ORF">KOSB73_220388</name>
</gene>
<sequence>MAMQCLLAKVMDRGIFRVPARRKRKVEVKPSDIPTLKGYTARLVDKKWLCLRARRPHA</sequence>
<protein>
    <recommendedName>
        <fullName evidence="3">Prophage protein NinE</fullName>
    </recommendedName>
</protein>
<dbReference type="AlphaFoldDB" id="A0A285AZX4"/>
<evidence type="ECO:0008006" key="3">
    <source>
        <dbReference type="Google" id="ProtNLM"/>
    </source>
</evidence>
<reference evidence="2" key="1">
    <citation type="submission" date="2017-08" db="EMBL/GenBank/DDBJ databases">
        <authorList>
            <person name="Brisse S."/>
        </authorList>
    </citation>
    <scope>NUCLEOTIDE SEQUENCE [LARGE SCALE GENOMIC DNA]</scope>
    <source>
        <strain evidence="2">06D021</strain>
    </source>
</reference>
<name>A0A285AZX4_9ENTR</name>
<proteinExistence type="predicted"/>
<dbReference type="EMBL" id="FZTC01000015">
    <property type="protein sequence ID" value="SNU34269.1"/>
    <property type="molecule type" value="Genomic_DNA"/>
</dbReference>
<evidence type="ECO:0000313" key="2">
    <source>
        <dbReference type="Proteomes" id="UP000220639"/>
    </source>
</evidence>
<dbReference type="NCBIfam" id="NF007245">
    <property type="entry name" value="PRK09689.1"/>
    <property type="match status" value="1"/>
</dbReference>
<accession>A0A285AZX4</accession>
<dbReference type="Proteomes" id="UP000220639">
    <property type="component" value="Unassembled WGS sequence"/>
</dbReference>
<organism evidence="1 2">
    <name type="scientific">Klebsiella grimontii</name>
    <dbReference type="NCBI Taxonomy" id="2058152"/>
    <lineage>
        <taxon>Bacteria</taxon>
        <taxon>Pseudomonadati</taxon>
        <taxon>Pseudomonadota</taxon>
        <taxon>Gammaproteobacteria</taxon>
        <taxon>Enterobacterales</taxon>
        <taxon>Enterobacteriaceae</taxon>
        <taxon>Klebsiella/Raoultella group</taxon>
        <taxon>Klebsiella</taxon>
    </lineage>
</organism>